<protein>
    <submittedName>
        <fullName evidence="1">Cytidylate kinase</fullName>
        <ecNumber evidence="1">2.7.4.14</ecNumber>
    </submittedName>
</protein>
<organism evidence="1 2">
    <name type="scientific">Catenuloplanes nepalensis</name>
    <dbReference type="NCBI Taxonomy" id="587533"/>
    <lineage>
        <taxon>Bacteria</taxon>
        <taxon>Bacillati</taxon>
        <taxon>Actinomycetota</taxon>
        <taxon>Actinomycetes</taxon>
        <taxon>Micromonosporales</taxon>
        <taxon>Micromonosporaceae</taxon>
        <taxon>Catenuloplanes</taxon>
    </lineage>
</organism>
<dbReference type="RefSeq" id="WP_306829303.1">
    <property type="nucleotide sequence ID" value="NZ_JAUSRA010000001.1"/>
</dbReference>
<dbReference type="Proteomes" id="UP001240984">
    <property type="component" value="Unassembled WGS sequence"/>
</dbReference>
<keyword evidence="2" id="KW-1185">Reference proteome</keyword>
<dbReference type="EC" id="2.7.4.14" evidence="1"/>
<sequence>MNIAVSGLAAAGKTTHARLLARWLDFDYVSADESWPGRMRFVQGVGVERHGAKTDGDSSVEVVINTLVDALRTRDRTVFDSWAAPWLPASVPCIRVWIESTLDSRAGWWRAAQEPYGPRPALEDCRRVLSAKDADTARRHRTLLGAGFGSDRSVFDVTVDGSNLFHQDAMGSVRRATLVVHEALKAGISECLTPDCGGGMHSGTVHTYLT</sequence>
<reference evidence="1 2" key="1">
    <citation type="submission" date="2023-07" db="EMBL/GenBank/DDBJ databases">
        <title>Sequencing the genomes of 1000 actinobacteria strains.</title>
        <authorList>
            <person name="Klenk H.-P."/>
        </authorList>
    </citation>
    <scope>NUCLEOTIDE SEQUENCE [LARGE SCALE GENOMIC DNA]</scope>
    <source>
        <strain evidence="1 2">DSM 44710</strain>
    </source>
</reference>
<name>A0ABT9MRV0_9ACTN</name>
<evidence type="ECO:0000313" key="1">
    <source>
        <dbReference type="EMBL" id="MDP9794168.1"/>
    </source>
</evidence>
<comment type="caution">
    <text evidence="1">The sequence shown here is derived from an EMBL/GenBank/DDBJ whole genome shotgun (WGS) entry which is preliminary data.</text>
</comment>
<dbReference type="EMBL" id="JAUSRA010000001">
    <property type="protein sequence ID" value="MDP9794168.1"/>
    <property type="molecule type" value="Genomic_DNA"/>
</dbReference>
<keyword evidence="1" id="KW-0418">Kinase</keyword>
<gene>
    <name evidence="1" type="ORF">J2S43_002680</name>
</gene>
<dbReference type="InterPro" id="IPR027417">
    <property type="entry name" value="P-loop_NTPase"/>
</dbReference>
<proteinExistence type="predicted"/>
<evidence type="ECO:0000313" key="2">
    <source>
        <dbReference type="Proteomes" id="UP001240984"/>
    </source>
</evidence>
<keyword evidence="1" id="KW-0808">Transferase</keyword>
<dbReference type="Gene3D" id="3.40.50.300">
    <property type="entry name" value="P-loop containing nucleotide triphosphate hydrolases"/>
    <property type="match status" value="1"/>
</dbReference>
<dbReference type="SUPFAM" id="SSF52540">
    <property type="entry name" value="P-loop containing nucleoside triphosphate hydrolases"/>
    <property type="match status" value="1"/>
</dbReference>
<accession>A0ABT9MRV0</accession>
<dbReference type="GO" id="GO:0016301">
    <property type="term" value="F:kinase activity"/>
    <property type="evidence" value="ECO:0007669"/>
    <property type="project" value="UniProtKB-KW"/>
</dbReference>